<dbReference type="RefSeq" id="WP_131906850.1">
    <property type="nucleotide sequence ID" value="NZ_BAAAFU010000001.1"/>
</dbReference>
<feature type="domain" description="DUF6868" evidence="2">
    <location>
        <begin position="4"/>
        <end position="80"/>
    </location>
</feature>
<dbReference type="EMBL" id="SMFQ01000004">
    <property type="protein sequence ID" value="TCJ85144.1"/>
    <property type="molecule type" value="Genomic_DNA"/>
</dbReference>
<evidence type="ECO:0000256" key="1">
    <source>
        <dbReference type="SAM" id="Phobius"/>
    </source>
</evidence>
<feature type="transmembrane region" description="Helical" evidence="1">
    <location>
        <begin position="53"/>
        <end position="76"/>
    </location>
</feature>
<organism evidence="3 4">
    <name type="scientific">Cocleimonas flava</name>
    <dbReference type="NCBI Taxonomy" id="634765"/>
    <lineage>
        <taxon>Bacteria</taxon>
        <taxon>Pseudomonadati</taxon>
        <taxon>Pseudomonadota</taxon>
        <taxon>Gammaproteobacteria</taxon>
        <taxon>Thiotrichales</taxon>
        <taxon>Thiotrichaceae</taxon>
        <taxon>Cocleimonas</taxon>
    </lineage>
</organism>
<evidence type="ECO:0000259" key="2">
    <source>
        <dbReference type="Pfam" id="PF21742"/>
    </source>
</evidence>
<protein>
    <recommendedName>
        <fullName evidence="2">DUF6868 domain-containing protein</fullName>
    </recommendedName>
</protein>
<sequence>MDNPEQLIAFFGWCSVINMGLLVFSTILLIVLKDPISTIHSRLLGMDKEKLQGLYMHYLAYYKIAIIMLNITPYFALKLIT</sequence>
<comment type="caution">
    <text evidence="3">The sequence shown here is derived from an EMBL/GenBank/DDBJ whole genome shotgun (WGS) entry which is preliminary data.</text>
</comment>
<keyword evidence="4" id="KW-1185">Reference proteome</keyword>
<evidence type="ECO:0000313" key="4">
    <source>
        <dbReference type="Proteomes" id="UP000294887"/>
    </source>
</evidence>
<keyword evidence="1" id="KW-0812">Transmembrane</keyword>
<dbReference type="OrthoDB" id="5918912at2"/>
<keyword evidence="1" id="KW-1133">Transmembrane helix</keyword>
<dbReference type="Pfam" id="PF21742">
    <property type="entry name" value="DUF6868"/>
    <property type="match status" value="1"/>
</dbReference>
<dbReference type="Proteomes" id="UP000294887">
    <property type="component" value="Unassembled WGS sequence"/>
</dbReference>
<name>A0A4R1EYP9_9GAMM</name>
<gene>
    <name evidence="3" type="ORF">EV695_3110</name>
</gene>
<evidence type="ECO:0000313" key="3">
    <source>
        <dbReference type="EMBL" id="TCJ85144.1"/>
    </source>
</evidence>
<accession>A0A4R1EYP9</accession>
<proteinExistence type="predicted"/>
<dbReference type="AlphaFoldDB" id="A0A4R1EYP9"/>
<keyword evidence="1" id="KW-0472">Membrane</keyword>
<dbReference type="InterPro" id="IPR049220">
    <property type="entry name" value="DUF6868"/>
</dbReference>
<reference evidence="3 4" key="1">
    <citation type="submission" date="2019-03" db="EMBL/GenBank/DDBJ databases">
        <title>Genomic Encyclopedia of Type Strains, Phase IV (KMG-IV): sequencing the most valuable type-strain genomes for metagenomic binning, comparative biology and taxonomic classification.</title>
        <authorList>
            <person name="Goeker M."/>
        </authorList>
    </citation>
    <scope>NUCLEOTIDE SEQUENCE [LARGE SCALE GENOMIC DNA]</scope>
    <source>
        <strain evidence="3 4">DSM 24830</strain>
    </source>
</reference>
<feature type="transmembrane region" description="Helical" evidence="1">
    <location>
        <begin position="6"/>
        <end position="32"/>
    </location>
</feature>